<evidence type="ECO:0000313" key="2">
    <source>
        <dbReference type="Proteomes" id="UP000663879"/>
    </source>
</evidence>
<dbReference type="AlphaFoldDB" id="A0A814FC25"/>
<proteinExistence type="predicted"/>
<dbReference type="Gene3D" id="1.10.150.670">
    <property type="entry name" value="Crossover junction endonuclease EME1, DNA-binding domain"/>
    <property type="match status" value="1"/>
</dbReference>
<dbReference type="InterPro" id="IPR042530">
    <property type="entry name" value="EME1/EME2_C"/>
</dbReference>
<comment type="caution">
    <text evidence="1">The sequence shown here is derived from an EMBL/GenBank/DDBJ whole genome shotgun (WGS) entry which is preliminary data.</text>
</comment>
<reference evidence="1" key="1">
    <citation type="submission" date="2021-02" db="EMBL/GenBank/DDBJ databases">
        <authorList>
            <person name="Nowell W R."/>
        </authorList>
    </citation>
    <scope>NUCLEOTIDE SEQUENCE</scope>
    <source>
        <strain evidence="1">Ploen Becks lab</strain>
    </source>
</reference>
<organism evidence="1 2">
    <name type="scientific">Brachionus calyciflorus</name>
    <dbReference type="NCBI Taxonomy" id="104777"/>
    <lineage>
        <taxon>Eukaryota</taxon>
        <taxon>Metazoa</taxon>
        <taxon>Spiralia</taxon>
        <taxon>Gnathifera</taxon>
        <taxon>Rotifera</taxon>
        <taxon>Eurotatoria</taxon>
        <taxon>Monogononta</taxon>
        <taxon>Pseudotrocha</taxon>
        <taxon>Ploima</taxon>
        <taxon>Brachionidae</taxon>
        <taxon>Brachionus</taxon>
    </lineage>
</organism>
<dbReference type="EMBL" id="CAJNOC010003397">
    <property type="protein sequence ID" value="CAF0980820.1"/>
    <property type="molecule type" value="Genomic_DNA"/>
</dbReference>
<dbReference type="Proteomes" id="UP000663879">
    <property type="component" value="Unassembled WGS sequence"/>
</dbReference>
<evidence type="ECO:0000313" key="1">
    <source>
        <dbReference type="EMBL" id="CAF0980820.1"/>
    </source>
</evidence>
<accession>A0A814FC25</accession>
<name>A0A814FC25_9BILA</name>
<protein>
    <submittedName>
        <fullName evidence="1">Uncharacterized protein</fullName>
    </submittedName>
</protein>
<dbReference type="OrthoDB" id="343092at2759"/>
<gene>
    <name evidence="1" type="ORF">OXX778_LOCUS15410</name>
</gene>
<feature type="non-terminal residue" evidence="1">
    <location>
        <position position="1"/>
    </location>
</feature>
<dbReference type="Pfam" id="PF21292">
    <property type="entry name" value="EME1-MUS81_C"/>
    <property type="match status" value="1"/>
</dbReference>
<sequence length="207" mass="24360">PLLLKKAFDQSTNAPMLLADIQVRRGAGVLSSVRRIGPELSQKILKFFTSQLFNELIMIENIEFNKICTSFLIILLIYLIKKYYCKKKEILDKNEDNNVREEDFFDCQVEREKIIRDKLTNVNTMKIPILKVSPKIEDDLNNEDKQKELESRRGQLDRIFELLKQQDLTNSKNEEFKFSVLKDDGSYEQQEVELKSIFDSQLRLYGL</sequence>
<keyword evidence="2" id="KW-1185">Reference proteome</keyword>